<comment type="similarity">
    <text evidence="1">Belongs to the AHA1 family.</text>
</comment>
<dbReference type="Pfam" id="PF08327">
    <property type="entry name" value="AHSA1"/>
    <property type="match status" value="1"/>
</dbReference>
<evidence type="ECO:0000256" key="1">
    <source>
        <dbReference type="ARBA" id="ARBA00006817"/>
    </source>
</evidence>
<dbReference type="SUPFAM" id="SSF55961">
    <property type="entry name" value="Bet v1-like"/>
    <property type="match status" value="1"/>
</dbReference>
<reference evidence="3" key="1">
    <citation type="submission" date="2022-08" db="EMBL/GenBank/DDBJ databases">
        <title>Alicyclobacillus dauci DSM2870, complete genome.</title>
        <authorList>
            <person name="Wang Q."/>
            <person name="Cai R."/>
            <person name="Wang Z."/>
        </authorList>
    </citation>
    <scope>NUCLEOTIDE SEQUENCE</scope>
    <source>
        <strain evidence="3">DSM 28700</strain>
    </source>
</reference>
<name>A0ABY6Z0X5_9BACL</name>
<keyword evidence="4" id="KW-1185">Reference proteome</keyword>
<gene>
    <name evidence="3" type="ORF">NZD86_20340</name>
</gene>
<sequence>MERNRIEREIFITAPLDRVWSLVNEPAWWVGDAPGPNQVHVDGNRVLAETKYGNFPVVIERVDAPTYIACRWASSFPGEEPREGNSTLVEFTLIPEAGGTRLRVVESGFASLDASENGRHQAFDENTKGWSIQLDVLRQHAEELSV</sequence>
<feature type="domain" description="Activator of Hsp90 ATPase homologue 1/2-like C-terminal" evidence="2">
    <location>
        <begin position="14"/>
        <end position="141"/>
    </location>
</feature>
<organism evidence="3 4">
    <name type="scientific">Alicyclobacillus dauci</name>
    <dbReference type="NCBI Taxonomy" id="1475485"/>
    <lineage>
        <taxon>Bacteria</taxon>
        <taxon>Bacillati</taxon>
        <taxon>Bacillota</taxon>
        <taxon>Bacilli</taxon>
        <taxon>Bacillales</taxon>
        <taxon>Alicyclobacillaceae</taxon>
        <taxon>Alicyclobacillus</taxon>
    </lineage>
</organism>
<protein>
    <submittedName>
        <fullName evidence="3">SRPBCC domain-containing protein</fullName>
    </submittedName>
</protein>
<evidence type="ECO:0000313" key="3">
    <source>
        <dbReference type="EMBL" id="WAH36529.1"/>
    </source>
</evidence>
<dbReference type="InterPro" id="IPR013538">
    <property type="entry name" value="ASHA1/2-like_C"/>
</dbReference>
<proteinExistence type="inferred from homology"/>
<dbReference type="RefSeq" id="WP_268043881.1">
    <property type="nucleotide sequence ID" value="NZ_CP104064.1"/>
</dbReference>
<dbReference type="EMBL" id="CP104064">
    <property type="protein sequence ID" value="WAH36529.1"/>
    <property type="molecule type" value="Genomic_DNA"/>
</dbReference>
<evidence type="ECO:0000313" key="4">
    <source>
        <dbReference type="Proteomes" id="UP001164803"/>
    </source>
</evidence>
<dbReference type="Gene3D" id="3.30.530.20">
    <property type="match status" value="1"/>
</dbReference>
<accession>A0ABY6Z0X5</accession>
<dbReference type="Proteomes" id="UP001164803">
    <property type="component" value="Chromosome"/>
</dbReference>
<dbReference type="InterPro" id="IPR023393">
    <property type="entry name" value="START-like_dom_sf"/>
</dbReference>
<evidence type="ECO:0000259" key="2">
    <source>
        <dbReference type="Pfam" id="PF08327"/>
    </source>
</evidence>